<dbReference type="InterPro" id="IPR036259">
    <property type="entry name" value="MFS_trans_sf"/>
</dbReference>
<evidence type="ECO:0000256" key="6">
    <source>
        <dbReference type="ARBA" id="ARBA00023136"/>
    </source>
</evidence>
<proteinExistence type="predicted"/>
<evidence type="ECO:0000313" key="10">
    <source>
        <dbReference type="Proteomes" id="UP001556040"/>
    </source>
</evidence>
<comment type="caution">
    <text evidence="9">The sequence shown here is derived from an EMBL/GenBank/DDBJ whole genome shotgun (WGS) entry which is preliminary data.</text>
</comment>
<feature type="transmembrane region" description="Helical" evidence="7">
    <location>
        <begin position="221"/>
        <end position="246"/>
    </location>
</feature>
<feature type="transmembrane region" description="Helical" evidence="7">
    <location>
        <begin position="373"/>
        <end position="391"/>
    </location>
</feature>
<dbReference type="EMBL" id="JBFMIA010000002">
    <property type="protein sequence ID" value="MEW9501158.1"/>
    <property type="molecule type" value="Genomic_DNA"/>
</dbReference>
<feature type="transmembrane region" description="Helical" evidence="7">
    <location>
        <begin position="166"/>
        <end position="185"/>
    </location>
</feature>
<dbReference type="CDD" id="cd06173">
    <property type="entry name" value="MFS_MefA_like"/>
    <property type="match status" value="1"/>
</dbReference>
<evidence type="ECO:0000256" key="1">
    <source>
        <dbReference type="ARBA" id="ARBA00004651"/>
    </source>
</evidence>
<feature type="transmembrane region" description="Helical" evidence="7">
    <location>
        <begin position="343"/>
        <end position="366"/>
    </location>
</feature>
<dbReference type="SUPFAM" id="SSF103473">
    <property type="entry name" value="MFS general substrate transporter"/>
    <property type="match status" value="1"/>
</dbReference>
<evidence type="ECO:0000256" key="3">
    <source>
        <dbReference type="ARBA" id="ARBA00022475"/>
    </source>
</evidence>
<gene>
    <name evidence="9" type="ORF">AB1471_05000</name>
</gene>
<feature type="domain" description="Major facilitator superfamily (MFS) profile" evidence="8">
    <location>
        <begin position="215"/>
        <end position="404"/>
    </location>
</feature>
<name>A0ABV3Q2U3_9BACL</name>
<dbReference type="InterPro" id="IPR011701">
    <property type="entry name" value="MFS"/>
</dbReference>
<keyword evidence="6 7" id="KW-0472">Membrane</keyword>
<dbReference type="RefSeq" id="WP_367778631.1">
    <property type="nucleotide sequence ID" value="NZ_JBFMIA010000002.1"/>
</dbReference>
<dbReference type="PANTHER" id="PTHR23513:SF19">
    <property type="entry name" value="MAJOR FACILITATOR SUPERFAMILY (MFS) PROFILE DOMAIN-CONTAINING PROTEIN"/>
    <property type="match status" value="1"/>
</dbReference>
<keyword evidence="10" id="KW-1185">Reference proteome</keyword>
<feature type="transmembrane region" description="Helical" evidence="7">
    <location>
        <begin position="286"/>
        <end position="310"/>
    </location>
</feature>
<keyword evidence="3" id="KW-1003">Cell membrane</keyword>
<feature type="transmembrane region" description="Helical" evidence="7">
    <location>
        <begin position="98"/>
        <end position="117"/>
    </location>
</feature>
<keyword evidence="2" id="KW-0813">Transport</keyword>
<evidence type="ECO:0000256" key="2">
    <source>
        <dbReference type="ARBA" id="ARBA00022448"/>
    </source>
</evidence>
<feature type="transmembrane region" description="Helical" evidence="7">
    <location>
        <begin position="138"/>
        <end position="160"/>
    </location>
</feature>
<protein>
    <submittedName>
        <fullName evidence="9">MFS transporter</fullName>
    </submittedName>
</protein>
<evidence type="ECO:0000313" key="9">
    <source>
        <dbReference type="EMBL" id="MEW9501158.1"/>
    </source>
</evidence>
<reference evidence="9 10" key="1">
    <citation type="journal article" date="1979" name="Int. J. Syst. Evol. Microbiol.">
        <title>Bacillus globisporus subsp. marinus subsp. nov.</title>
        <authorList>
            <person name="Liu H."/>
        </authorList>
    </citation>
    <scope>NUCLEOTIDE SEQUENCE [LARGE SCALE GENOMIC DNA]</scope>
    <source>
        <strain evidence="9 10">DSM 1297</strain>
    </source>
</reference>
<dbReference type="Proteomes" id="UP001556040">
    <property type="component" value="Unassembled WGS sequence"/>
</dbReference>
<accession>A0ABV3Q2U3</accession>
<keyword evidence="4 7" id="KW-0812">Transmembrane</keyword>
<dbReference type="InterPro" id="IPR020846">
    <property type="entry name" value="MFS_dom"/>
</dbReference>
<keyword evidence="5 7" id="KW-1133">Transmembrane helix</keyword>
<organism evidence="9 10">
    <name type="scientific">Jeotgalibacillus marinus</name>
    <dbReference type="NCBI Taxonomy" id="86667"/>
    <lineage>
        <taxon>Bacteria</taxon>
        <taxon>Bacillati</taxon>
        <taxon>Bacillota</taxon>
        <taxon>Bacilli</taxon>
        <taxon>Bacillales</taxon>
        <taxon>Caryophanaceae</taxon>
        <taxon>Jeotgalibacillus</taxon>
    </lineage>
</organism>
<comment type="subcellular location">
    <subcellularLocation>
        <location evidence="1">Cell membrane</location>
        <topology evidence="1">Multi-pass membrane protein</topology>
    </subcellularLocation>
</comment>
<evidence type="ECO:0000256" key="7">
    <source>
        <dbReference type="SAM" id="Phobius"/>
    </source>
</evidence>
<dbReference type="Pfam" id="PF07690">
    <property type="entry name" value="MFS_1"/>
    <property type="match status" value="1"/>
</dbReference>
<dbReference type="PROSITE" id="PS50850">
    <property type="entry name" value="MFS"/>
    <property type="match status" value="1"/>
</dbReference>
<evidence type="ECO:0000256" key="4">
    <source>
        <dbReference type="ARBA" id="ARBA00022692"/>
    </source>
</evidence>
<evidence type="ECO:0000259" key="8">
    <source>
        <dbReference type="PROSITE" id="PS50850"/>
    </source>
</evidence>
<feature type="transmembrane region" description="Helical" evidence="7">
    <location>
        <begin position="12"/>
        <end position="32"/>
    </location>
</feature>
<feature type="transmembrane region" description="Helical" evidence="7">
    <location>
        <begin position="38"/>
        <end position="63"/>
    </location>
</feature>
<feature type="transmembrane region" description="Helical" evidence="7">
    <location>
        <begin position="252"/>
        <end position="274"/>
    </location>
</feature>
<dbReference type="PANTHER" id="PTHR23513">
    <property type="entry name" value="INTEGRAL MEMBRANE EFFLUX PROTEIN-RELATED"/>
    <property type="match status" value="1"/>
</dbReference>
<dbReference type="Gene3D" id="1.20.1250.20">
    <property type="entry name" value="MFS general substrate transporter like domains"/>
    <property type="match status" value="1"/>
</dbReference>
<feature type="transmembrane region" description="Helical" evidence="7">
    <location>
        <begin position="70"/>
        <end position="92"/>
    </location>
</feature>
<sequence>MKSQSFRFLMMGQSLANLGDVLYIVGLISILYEVSESPFILALFPFINMFGRFSSGVMAPLLLDQYRLKSLLVFSQVSKTIFLFFLLLMIMLQGVPHIIGVLAFVLVIAFLDGWALPASHSMLPRLVEKSELVKANSFFAVVNNTIQIGGWALGGVMVVLIGGQQVIWLTFVLFVLSILLLVKLVDPSPFHVEKVAGRVGKSIKEGWNTIWKNPLFRSIHVVIFFEALANVVWIASILLVFVSEILQESEAWWGYVNTSFFVGMVVGGVICSRFANSIELHLKKLLIIFSFGTSIVTLLFGFNTIAWFSLGFAVLNGIFDQIKGVAVNTYLQKGATAEELPKIYAAQGALIALVFGVSSLFFGGVAEILGVRIAFLISGLLLLVAAIYVAVHHHQFSESLLDKS</sequence>
<evidence type="ECO:0000256" key="5">
    <source>
        <dbReference type="ARBA" id="ARBA00022989"/>
    </source>
</evidence>